<keyword evidence="4 8" id="KW-1003">Cell membrane</keyword>
<proteinExistence type="inferred from homology"/>
<dbReference type="eggNOG" id="ENOG502RZXX">
    <property type="taxonomic scope" value="Eukaryota"/>
</dbReference>
<evidence type="ECO:0000256" key="5">
    <source>
        <dbReference type="ARBA" id="ARBA00022692"/>
    </source>
</evidence>
<dbReference type="GO" id="GO:0005886">
    <property type="term" value="C:plasma membrane"/>
    <property type="evidence" value="ECO:0007669"/>
    <property type="project" value="UniProtKB-SubCell"/>
</dbReference>
<protein>
    <recommendedName>
        <fullName evidence="8">CASP-like protein</fullName>
    </recommendedName>
</protein>
<dbReference type="NCBIfam" id="TIGR01569">
    <property type="entry name" value="A_tha_TIGR01569"/>
    <property type="match status" value="1"/>
</dbReference>
<dbReference type="AlphaFoldDB" id="A0A0D9UYK0"/>
<keyword evidence="5 8" id="KW-0812">Transmembrane</keyword>
<reference evidence="11" key="2">
    <citation type="submission" date="2013-12" db="EMBL/GenBank/DDBJ databases">
        <authorList>
            <person name="Yu Y."/>
            <person name="Lee S."/>
            <person name="de Baynast K."/>
            <person name="Wissotski M."/>
            <person name="Liu L."/>
            <person name="Talag J."/>
            <person name="Goicoechea J."/>
            <person name="Angelova A."/>
            <person name="Jetty R."/>
            <person name="Kudrna D."/>
            <person name="Golser W."/>
            <person name="Rivera L."/>
            <person name="Zhang J."/>
            <person name="Wing R."/>
        </authorList>
    </citation>
    <scope>NUCLEOTIDE SEQUENCE</scope>
</reference>
<dbReference type="Proteomes" id="UP000032180">
    <property type="component" value="Chromosome 1"/>
</dbReference>
<dbReference type="Gramene" id="LPERR01G07640.1">
    <property type="protein sequence ID" value="LPERR01G07640.1"/>
    <property type="gene ID" value="LPERR01G07640"/>
</dbReference>
<evidence type="ECO:0000313" key="11">
    <source>
        <dbReference type="Proteomes" id="UP000032180"/>
    </source>
</evidence>
<dbReference type="InterPro" id="IPR044173">
    <property type="entry name" value="CASPL"/>
</dbReference>
<comment type="similarity">
    <text evidence="2 8">Belongs to the Casparian strip membrane proteins (CASP) family.</text>
</comment>
<reference evidence="10" key="3">
    <citation type="submission" date="2015-04" db="UniProtKB">
        <authorList>
            <consortium name="EnsemblPlants"/>
        </authorList>
    </citation>
    <scope>IDENTIFICATION</scope>
</reference>
<evidence type="ECO:0000256" key="8">
    <source>
        <dbReference type="RuleBase" id="RU361233"/>
    </source>
</evidence>
<feature type="transmembrane region" description="Helical" evidence="8">
    <location>
        <begin position="85"/>
        <end position="106"/>
    </location>
</feature>
<accession>A0A0D9UYK0</accession>
<keyword evidence="7 8" id="KW-0472">Membrane</keyword>
<comment type="caution">
    <text evidence="8">Lacks conserved residue(s) required for the propagation of feature annotation.</text>
</comment>
<dbReference type="HOGENOM" id="CLU_066104_3_0_1"/>
<sequence length="165" mass="17357">MISEKARWIVAVVLRVAAVIAAAVAAALMVMSHQTVTVFGMEVQAKFRYTPSLVFFVAANAAVAACSLVVLLVPSSTSKFAARLLLMADVMLGMVLTGAVAAAGAISELGKNGNSHAGWMAICDQVPLFCDRVRSALIAGSVAIVLYDLMLMIDEEFIHATAQEL</sequence>
<dbReference type="EnsemblPlants" id="LPERR01G07640.1">
    <property type="protein sequence ID" value="LPERR01G07640.1"/>
    <property type="gene ID" value="LPERR01G07640"/>
</dbReference>
<dbReference type="STRING" id="77586.A0A0D9UYK0"/>
<keyword evidence="11" id="KW-1185">Reference proteome</keyword>
<feature type="transmembrane region" description="Helical" evidence="8">
    <location>
        <begin position="53"/>
        <end position="73"/>
    </location>
</feature>
<feature type="domain" description="Casparian strip membrane protein" evidence="9">
    <location>
        <begin position="6"/>
        <end position="146"/>
    </location>
</feature>
<evidence type="ECO:0000259" key="9">
    <source>
        <dbReference type="Pfam" id="PF04535"/>
    </source>
</evidence>
<evidence type="ECO:0000313" key="10">
    <source>
        <dbReference type="EnsemblPlants" id="LPERR01G07640.1"/>
    </source>
</evidence>
<keyword evidence="6 8" id="KW-1133">Transmembrane helix</keyword>
<evidence type="ECO:0000256" key="4">
    <source>
        <dbReference type="ARBA" id="ARBA00022475"/>
    </source>
</evidence>
<dbReference type="PANTHER" id="PTHR36488:SF8">
    <property type="entry name" value="CASP-LIKE PROTEIN 1U1"/>
    <property type="match status" value="1"/>
</dbReference>
<evidence type="ECO:0000256" key="6">
    <source>
        <dbReference type="ARBA" id="ARBA00022989"/>
    </source>
</evidence>
<comment type="subcellular location">
    <subcellularLocation>
        <location evidence="1 8">Cell membrane</location>
        <topology evidence="1 8">Multi-pass membrane protein</topology>
    </subcellularLocation>
</comment>
<dbReference type="PANTHER" id="PTHR36488">
    <property type="entry name" value="CASP-LIKE PROTEIN 1U1"/>
    <property type="match status" value="1"/>
</dbReference>
<comment type="subunit">
    <text evidence="3 8">Homodimer and heterodimers.</text>
</comment>
<evidence type="ECO:0000256" key="1">
    <source>
        <dbReference type="ARBA" id="ARBA00004651"/>
    </source>
</evidence>
<evidence type="ECO:0000256" key="2">
    <source>
        <dbReference type="ARBA" id="ARBA00007651"/>
    </source>
</evidence>
<organism evidence="10 11">
    <name type="scientific">Leersia perrieri</name>
    <dbReference type="NCBI Taxonomy" id="77586"/>
    <lineage>
        <taxon>Eukaryota</taxon>
        <taxon>Viridiplantae</taxon>
        <taxon>Streptophyta</taxon>
        <taxon>Embryophyta</taxon>
        <taxon>Tracheophyta</taxon>
        <taxon>Spermatophyta</taxon>
        <taxon>Magnoliopsida</taxon>
        <taxon>Liliopsida</taxon>
        <taxon>Poales</taxon>
        <taxon>Poaceae</taxon>
        <taxon>BOP clade</taxon>
        <taxon>Oryzoideae</taxon>
        <taxon>Oryzeae</taxon>
        <taxon>Oryzinae</taxon>
        <taxon>Leersia</taxon>
    </lineage>
</organism>
<dbReference type="InterPro" id="IPR006702">
    <property type="entry name" value="CASP_dom"/>
</dbReference>
<dbReference type="InterPro" id="IPR006459">
    <property type="entry name" value="CASP/CASPL"/>
</dbReference>
<feature type="transmembrane region" description="Helical" evidence="8">
    <location>
        <begin position="12"/>
        <end position="33"/>
    </location>
</feature>
<evidence type="ECO:0000256" key="7">
    <source>
        <dbReference type="ARBA" id="ARBA00023136"/>
    </source>
</evidence>
<dbReference type="Pfam" id="PF04535">
    <property type="entry name" value="CASP_dom"/>
    <property type="match status" value="1"/>
</dbReference>
<reference evidence="10 11" key="1">
    <citation type="submission" date="2012-08" db="EMBL/GenBank/DDBJ databases">
        <title>Oryza genome evolution.</title>
        <authorList>
            <person name="Wing R.A."/>
        </authorList>
    </citation>
    <scope>NUCLEOTIDE SEQUENCE</scope>
</reference>
<evidence type="ECO:0000256" key="3">
    <source>
        <dbReference type="ARBA" id="ARBA00011489"/>
    </source>
</evidence>
<name>A0A0D9UYK0_9ORYZ</name>